<gene>
    <name evidence="9" type="ORF">CLV89_101338</name>
</gene>
<dbReference type="InterPro" id="IPR003439">
    <property type="entry name" value="ABC_transporter-like_ATP-bd"/>
</dbReference>
<dbReference type="Gene3D" id="1.20.1560.10">
    <property type="entry name" value="ABC transporter type 1, transmembrane domain"/>
    <property type="match status" value="1"/>
</dbReference>
<evidence type="ECO:0000256" key="4">
    <source>
        <dbReference type="ARBA" id="ARBA00023136"/>
    </source>
</evidence>
<keyword evidence="2 5" id="KW-0812">Transmembrane</keyword>
<dbReference type="Pfam" id="PF00664">
    <property type="entry name" value="ABC_membrane"/>
    <property type="match status" value="1"/>
</dbReference>
<dbReference type="PROSITE" id="PS50929">
    <property type="entry name" value="ABC_TM1F"/>
    <property type="match status" value="1"/>
</dbReference>
<evidence type="ECO:0000256" key="1">
    <source>
        <dbReference type="ARBA" id="ARBA00004651"/>
    </source>
</evidence>
<protein>
    <submittedName>
        <fullName evidence="9">Cyclic nucleotide-binding protein</fullName>
    </submittedName>
</protein>
<dbReference type="AlphaFoldDB" id="A0A2T1ANI4"/>
<organism evidence="9 10">
    <name type="scientific">Tritonibacter scottomollicae</name>
    <name type="common">Epibacterium scottomollicae</name>
    <dbReference type="NCBI Taxonomy" id="483013"/>
    <lineage>
        <taxon>Bacteria</taxon>
        <taxon>Pseudomonadati</taxon>
        <taxon>Pseudomonadota</taxon>
        <taxon>Alphaproteobacteria</taxon>
        <taxon>Rhodobacterales</taxon>
        <taxon>Paracoccaceae</taxon>
        <taxon>Tritonibacter</taxon>
    </lineage>
</organism>
<comment type="subcellular location">
    <subcellularLocation>
        <location evidence="1">Cell membrane</location>
        <topology evidence="1">Multi-pass membrane protein</topology>
    </subcellularLocation>
</comment>
<feature type="domain" description="ABC transmembrane type-1" evidence="8">
    <location>
        <begin position="50"/>
        <end position="323"/>
    </location>
</feature>
<accession>A0A2T1ANI4</accession>
<evidence type="ECO:0000256" key="2">
    <source>
        <dbReference type="ARBA" id="ARBA00022692"/>
    </source>
</evidence>
<dbReference type="GO" id="GO:0016887">
    <property type="term" value="F:ATP hydrolysis activity"/>
    <property type="evidence" value="ECO:0007669"/>
    <property type="project" value="InterPro"/>
</dbReference>
<dbReference type="InterPro" id="IPR000595">
    <property type="entry name" value="cNMP-bd_dom"/>
</dbReference>
<dbReference type="RefSeq" id="WP_423837289.1">
    <property type="nucleotide sequence ID" value="NZ_PVUF01000001.1"/>
</dbReference>
<dbReference type="GO" id="GO:0005886">
    <property type="term" value="C:plasma membrane"/>
    <property type="evidence" value="ECO:0007669"/>
    <property type="project" value="UniProtKB-SubCell"/>
</dbReference>
<dbReference type="Pfam" id="PF00027">
    <property type="entry name" value="cNMP_binding"/>
    <property type="match status" value="1"/>
</dbReference>
<comment type="caution">
    <text evidence="9">The sequence shown here is derived from an EMBL/GenBank/DDBJ whole genome shotgun (WGS) entry which is preliminary data.</text>
</comment>
<dbReference type="Gene3D" id="3.40.50.300">
    <property type="entry name" value="P-loop containing nucleotide triphosphate hydrolases"/>
    <property type="match status" value="2"/>
</dbReference>
<dbReference type="GO" id="GO:0005524">
    <property type="term" value="F:ATP binding"/>
    <property type="evidence" value="ECO:0007669"/>
    <property type="project" value="InterPro"/>
</dbReference>
<dbReference type="InterPro" id="IPR011527">
    <property type="entry name" value="ABC1_TM_dom"/>
</dbReference>
<evidence type="ECO:0000313" key="10">
    <source>
        <dbReference type="Proteomes" id="UP000237718"/>
    </source>
</evidence>
<name>A0A2T1ANI4_TRISK</name>
<evidence type="ECO:0000313" key="9">
    <source>
        <dbReference type="EMBL" id="PRZ50122.1"/>
    </source>
</evidence>
<dbReference type="InterPro" id="IPR036640">
    <property type="entry name" value="ABC1_TM_sf"/>
</dbReference>
<dbReference type="GO" id="GO:0015421">
    <property type="term" value="F:ABC-type oligopeptide transporter activity"/>
    <property type="evidence" value="ECO:0007669"/>
    <property type="project" value="TreeGrafter"/>
</dbReference>
<dbReference type="Proteomes" id="UP000237718">
    <property type="component" value="Unassembled WGS sequence"/>
</dbReference>
<keyword evidence="4 5" id="KW-0472">Membrane</keyword>
<evidence type="ECO:0000256" key="5">
    <source>
        <dbReference type="SAM" id="Phobius"/>
    </source>
</evidence>
<dbReference type="CDD" id="cd07346">
    <property type="entry name" value="ABC_6TM_exporters"/>
    <property type="match status" value="1"/>
</dbReference>
<dbReference type="SUPFAM" id="SSF52540">
    <property type="entry name" value="P-loop containing nucleoside triphosphate hydrolases"/>
    <property type="match status" value="2"/>
</dbReference>
<sequence>MPSRKIFGVLPIERTLFQFIWKYSKRDQLILLLVTACLFPLLYLTLELPKRIINDAIGAQSSTVEVWGQQFDQLTYLWILCGAFLLAVLAHGLTKMRINTMKGVLAERMLRRFRYSLIARVLRFPQPYFERTSQGELVSMITSESEPMGGLMGDAVSQPVLQAGQMLTILYFLFVQNLWFGLAAVALIPLQGWLIPMLQRRINLLNKKRIQQVRALASEIGESAAGASTLRVNGGWRYRMARVTDRLGHLYEIRFDIYQKKFFMKFLNNFITQLTPFFFYAVGGYLVLEGKVSLGALVAALAAYKDLASPWKELLTYYNQTQDMGLRWEVILERFAPPDMVDERLMQGEPEELPHLAGDIVLDGVSVRDADGNLVLEELSATFPKGELIGIAAPSEEDRRALAEVLTREVLPASGTVTLAGYGIRDLHQMVLATRIGHATSRPALFQGSFGENVLMPLRIRPLEDPTDPRAQRDAIRAGNSADPFGVNWVDPTIAGFEKSDELREWWLRIVEGIGSDTALLRRGMDQVFVSSEHPQLANALVKLRPQVQQALMDAGLDAFAHFNNREYYNPTLPVVENLLYATRSVPITFELLREQHDFLQTVRRIGLDTDLVNLAQDVLEMLRQIFGMDGTVHPLFRKLGLEASDYEAALQLLQKVKSKGAEALDPEELAQMMIVPFSISAEALGPAFSTEIEDRILSLRDSHGRELLDTLDDIFVPLSKSEFAPGFTVLENAIFGKISDSAGARVEDLRRAVAEVIDKAGVREMVVELIFELPVSVGGQGLGQSFAEPLAFCRASIKRPDILILDSALASFDRDTRRAMQDNLRDLLPDTTLIFLEPAFRDPDRFDHYFEMRQGRLKDERADVREAVDEDSAAAADLSRKLRALESTELFSGLNRRQLRLLAFGARWFEATPGTAVFHKDDAATDGAYMIIEGEAGLYLPAEDEGAEGQLIAKVGPGRLVGELGLIRKEPRALSMIAESDLTCLRIGEEEFLAVVENDANTAFKLLQVVAGYVSS</sequence>
<feature type="transmembrane region" description="Helical" evidence="5">
    <location>
        <begin position="29"/>
        <end position="46"/>
    </location>
</feature>
<dbReference type="SMART" id="SM00100">
    <property type="entry name" value="cNMP"/>
    <property type="match status" value="1"/>
</dbReference>
<evidence type="ECO:0000259" key="6">
    <source>
        <dbReference type="PROSITE" id="PS50042"/>
    </source>
</evidence>
<dbReference type="PROSITE" id="PS50893">
    <property type="entry name" value="ABC_TRANSPORTER_2"/>
    <property type="match status" value="1"/>
</dbReference>
<dbReference type="InterPro" id="IPR039421">
    <property type="entry name" value="Type_1_exporter"/>
</dbReference>
<feature type="domain" description="ABC transporter" evidence="7">
    <location>
        <begin position="642"/>
        <end position="880"/>
    </location>
</feature>
<evidence type="ECO:0000256" key="3">
    <source>
        <dbReference type="ARBA" id="ARBA00022989"/>
    </source>
</evidence>
<dbReference type="EMBL" id="PVUF01000001">
    <property type="protein sequence ID" value="PRZ50122.1"/>
    <property type="molecule type" value="Genomic_DNA"/>
</dbReference>
<evidence type="ECO:0000259" key="8">
    <source>
        <dbReference type="PROSITE" id="PS50929"/>
    </source>
</evidence>
<evidence type="ECO:0000259" key="7">
    <source>
        <dbReference type="PROSITE" id="PS50893"/>
    </source>
</evidence>
<dbReference type="SUPFAM" id="SSF90123">
    <property type="entry name" value="ABC transporter transmembrane region"/>
    <property type="match status" value="1"/>
</dbReference>
<feature type="domain" description="Cyclic nucleotide-binding" evidence="6">
    <location>
        <begin position="891"/>
        <end position="997"/>
    </location>
</feature>
<dbReference type="PANTHER" id="PTHR43394">
    <property type="entry name" value="ATP-DEPENDENT PERMEASE MDL1, MITOCHONDRIAL"/>
    <property type="match status" value="1"/>
</dbReference>
<feature type="transmembrane region" description="Helical" evidence="5">
    <location>
        <begin position="179"/>
        <end position="198"/>
    </location>
</feature>
<dbReference type="PANTHER" id="PTHR43394:SF1">
    <property type="entry name" value="ATP-BINDING CASSETTE SUB-FAMILY B MEMBER 10, MITOCHONDRIAL"/>
    <property type="match status" value="1"/>
</dbReference>
<dbReference type="InterPro" id="IPR018490">
    <property type="entry name" value="cNMP-bd_dom_sf"/>
</dbReference>
<dbReference type="SUPFAM" id="SSF51206">
    <property type="entry name" value="cAMP-binding domain-like"/>
    <property type="match status" value="1"/>
</dbReference>
<keyword evidence="3 5" id="KW-1133">Transmembrane helix</keyword>
<dbReference type="PROSITE" id="PS50042">
    <property type="entry name" value="CNMP_BINDING_3"/>
    <property type="match status" value="1"/>
</dbReference>
<proteinExistence type="predicted"/>
<feature type="transmembrane region" description="Helical" evidence="5">
    <location>
        <begin position="75"/>
        <end position="93"/>
    </location>
</feature>
<dbReference type="CDD" id="cd00038">
    <property type="entry name" value="CAP_ED"/>
    <property type="match status" value="1"/>
</dbReference>
<dbReference type="InterPro" id="IPR027417">
    <property type="entry name" value="P-loop_NTPase"/>
</dbReference>
<reference evidence="9 10" key="1">
    <citation type="submission" date="2018-03" db="EMBL/GenBank/DDBJ databases">
        <title>Genomic Encyclopedia of Archaeal and Bacterial Type Strains, Phase II (KMG-II): from individual species to whole genera.</title>
        <authorList>
            <person name="Goeker M."/>
        </authorList>
    </citation>
    <scope>NUCLEOTIDE SEQUENCE [LARGE SCALE GENOMIC DNA]</scope>
    <source>
        <strain evidence="9 10">DSM 25328</strain>
    </source>
</reference>
<dbReference type="Gene3D" id="2.60.120.10">
    <property type="entry name" value="Jelly Rolls"/>
    <property type="match status" value="1"/>
</dbReference>
<dbReference type="InterPro" id="IPR014710">
    <property type="entry name" value="RmlC-like_jellyroll"/>
</dbReference>